<evidence type="ECO:0000256" key="5">
    <source>
        <dbReference type="ARBA" id="ARBA00022741"/>
    </source>
</evidence>
<dbReference type="InterPro" id="IPR027417">
    <property type="entry name" value="P-loop_NTPase"/>
</dbReference>
<name>A0A9D4UUF8_ADICA</name>
<dbReference type="CDD" id="cd18579">
    <property type="entry name" value="ABC_6TM_ABCC_D1"/>
    <property type="match status" value="1"/>
</dbReference>
<dbReference type="PANTHER" id="PTHR24223:SF362">
    <property type="entry name" value="ABC TRANSPORTER C FAMILY MEMBER 4"/>
    <property type="match status" value="1"/>
</dbReference>
<dbReference type="InterPro" id="IPR044746">
    <property type="entry name" value="ABCC_6TM_D1"/>
</dbReference>
<evidence type="ECO:0000256" key="1">
    <source>
        <dbReference type="ARBA" id="ARBA00004141"/>
    </source>
</evidence>
<dbReference type="PROSITE" id="PS50929">
    <property type="entry name" value="ABC_TM1F"/>
    <property type="match status" value="2"/>
</dbReference>
<dbReference type="SUPFAM" id="SSF52540">
    <property type="entry name" value="P-loop containing nucleoside triphosphate hydrolases"/>
    <property type="match status" value="1"/>
</dbReference>
<feature type="transmembrane region" description="Helical" evidence="9">
    <location>
        <begin position="316"/>
        <end position="337"/>
    </location>
</feature>
<evidence type="ECO:0000313" key="13">
    <source>
        <dbReference type="Proteomes" id="UP000886520"/>
    </source>
</evidence>
<comment type="subcellular location">
    <subcellularLocation>
        <location evidence="1">Membrane</location>
        <topology evidence="1">Multi-pass membrane protein</topology>
    </subcellularLocation>
</comment>
<evidence type="ECO:0000259" key="11">
    <source>
        <dbReference type="PROSITE" id="PS50929"/>
    </source>
</evidence>
<evidence type="ECO:0000256" key="8">
    <source>
        <dbReference type="ARBA" id="ARBA00023136"/>
    </source>
</evidence>
<comment type="caution">
    <text evidence="12">The sequence shown here is derived from an EMBL/GenBank/DDBJ whole genome shotgun (WGS) entry which is preliminary data.</text>
</comment>
<dbReference type="GO" id="GO:0016020">
    <property type="term" value="C:membrane"/>
    <property type="evidence" value="ECO:0007669"/>
    <property type="project" value="UniProtKB-SubCell"/>
</dbReference>
<evidence type="ECO:0000256" key="6">
    <source>
        <dbReference type="ARBA" id="ARBA00022840"/>
    </source>
</evidence>
<feature type="domain" description="ABC transporter" evidence="10">
    <location>
        <begin position="580"/>
        <end position="868"/>
    </location>
</feature>
<evidence type="ECO:0000256" key="9">
    <source>
        <dbReference type="SAM" id="Phobius"/>
    </source>
</evidence>
<dbReference type="PANTHER" id="PTHR24223">
    <property type="entry name" value="ATP-BINDING CASSETTE SUB-FAMILY C"/>
    <property type="match status" value="1"/>
</dbReference>
<keyword evidence="7 9" id="KW-1133">Transmembrane helix</keyword>
<dbReference type="Proteomes" id="UP000886520">
    <property type="component" value="Chromosome 10"/>
</dbReference>
<dbReference type="InterPro" id="IPR036640">
    <property type="entry name" value="ABC1_TM_sf"/>
</dbReference>
<evidence type="ECO:0000256" key="2">
    <source>
        <dbReference type="ARBA" id="ARBA00022448"/>
    </source>
</evidence>
<keyword evidence="13" id="KW-1185">Reference proteome</keyword>
<keyword evidence="4 9" id="KW-0812">Transmembrane</keyword>
<evidence type="ECO:0000256" key="3">
    <source>
        <dbReference type="ARBA" id="ARBA00022528"/>
    </source>
</evidence>
<feature type="transmembrane region" description="Helical" evidence="9">
    <location>
        <begin position="119"/>
        <end position="138"/>
    </location>
</feature>
<dbReference type="GO" id="GO:0016887">
    <property type="term" value="F:ATP hydrolysis activity"/>
    <property type="evidence" value="ECO:0007669"/>
    <property type="project" value="InterPro"/>
</dbReference>
<dbReference type="InterPro" id="IPR011527">
    <property type="entry name" value="ABC1_TM_dom"/>
</dbReference>
<gene>
    <name evidence="12" type="ORF">GOP47_0010301</name>
</gene>
<dbReference type="SUPFAM" id="SSF90123">
    <property type="entry name" value="ABC transporter transmembrane region"/>
    <property type="match status" value="1"/>
</dbReference>
<dbReference type="OrthoDB" id="6500128at2759"/>
<dbReference type="Gene3D" id="3.40.50.300">
    <property type="entry name" value="P-loop containing nucleotide triphosphate hydrolases"/>
    <property type="match status" value="2"/>
</dbReference>
<accession>A0A9D4UUF8</accession>
<dbReference type="AlphaFoldDB" id="A0A9D4UUF8"/>
<dbReference type="GO" id="GO:0005524">
    <property type="term" value="F:ATP binding"/>
    <property type="evidence" value="ECO:0007669"/>
    <property type="project" value="UniProtKB-KW"/>
</dbReference>
<keyword evidence="3" id="KW-0150">Chloroplast</keyword>
<dbReference type="Pfam" id="PF00005">
    <property type="entry name" value="ABC_tran"/>
    <property type="match status" value="1"/>
</dbReference>
<dbReference type="InterPro" id="IPR050173">
    <property type="entry name" value="ABC_transporter_C-like"/>
</dbReference>
<evidence type="ECO:0000256" key="4">
    <source>
        <dbReference type="ARBA" id="ARBA00022692"/>
    </source>
</evidence>
<dbReference type="Gene3D" id="1.20.1560.10">
    <property type="entry name" value="ABC transporter type 1, transmembrane domain"/>
    <property type="match status" value="2"/>
</dbReference>
<keyword evidence="2" id="KW-0813">Transport</keyword>
<organism evidence="12 13">
    <name type="scientific">Adiantum capillus-veneris</name>
    <name type="common">Maidenhair fern</name>
    <dbReference type="NCBI Taxonomy" id="13818"/>
    <lineage>
        <taxon>Eukaryota</taxon>
        <taxon>Viridiplantae</taxon>
        <taxon>Streptophyta</taxon>
        <taxon>Embryophyta</taxon>
        <taxon>Tracheophyta</taxon>
        <taxon>Polypodiopsida</taxon>
        <taxon>Polypodiidae</taxon>
        <taxon>Polypodiales</taxon>
        <taxon>Pteridineae</taxon>
        <taxon>Pteridaceae</taxon>
        <taxon>Vittarioideae</taxon>
        <taxon>Adiantum</taxon>
    </lineage>
</organism>
<dbReference type="PROSITE" id="PS50893">
    <property type="entry name" value="ABC_TRANSPORTER_2"/>
    <property type="match status" value="1"/>
</dbReference>
<keyword evidence="3" id="KW-0934">Plastid</keyword>
<dbReference type="EMBL" id="JABFUD020000010">
    <property type="protein sequence ID" value="KAI5074340.1"/>
    <property type="molecule type" value="Genomic_DNA"/>
</dbReference>
<evidence type="ECO:0000259" key="10">
    <source>
        <dbReference type="PROSITE" id="PS50893"/>
    </source>
</evidence>
<feature type="domain" description="ABC transmembrane type-1" evidence="11">
    <location>
        <begin position="431"/>
        <end position="547"/>
    </location>
</feature>
<proteinExistence type="predicted"/>
<dbReference type="GO" id="GO:0140359">
    <property type="term" value="F:ABC-type transporter activity"/>
    <property type="evidence" value="ECO:0007669"/>
    <property type="project" value="InterPro"/>
</dbReference>
<dbReference type="Pfam" id="PF00664">
    <property type="entry name" value="ABC_membrane"/>
    <property type="match status" value="1"/>
</dbReference>
<evidence type="ECO:0000256" key="7">
    <source>
        <dbReference type="ARBA" id="ARBA00022989"/>
    </source>
</evidence>
<feature type="domain" description="ABC transmembrane type-1" evidence="11">
    <location>
        <begin position="321"/>
        <end position="420"/>
    </location>
</feature>
<feature type="transmembrane region" description="Helical" evidence="9">
    <location>
        <begin position="80"/>
        <end position="107"/>
    </location>
</feature>
<sequence>MPWVTSTGCNGPSLTTISSVSAFEQVQEWLAFILFAQCPEHLLASTIHILFLATISIPRVNAERVPRHNALTNSRNLSAGFITTLSLSIYGSIISIALLAFAIWDCIRYGRTMNATRELVFLFLEAIAWLSSIALVVIDMKRLNLKHGNALQVWWSLMGINSCFELLSCVFRLVEASGLHYDVLLEAEDMYAIVKFPAAVYLMHKSVYELTGMYALVCTDQNGVETPLLSKHAMYSSASTSGFAVASFFSKLTISWLNPVLLAGSHRLLEIKDVPELAPGDDAQSMFNLFEKNWPQNRDCTYLMTLTILKSFWRQMIYTGLLQVLKSMVMFGGPLLIPSFTSYAQGVYVTPYDGYVLVLLLFLSKTVEVVSSHQFNFLSYKLGNNIRTGVLTMLYKKALRLSNSSRQAHGVGQITNYMNSAKPGELVQKYYQQLLMKGRDTRMKAIIETLAYIKVIKLQAWEEKFRKRIEDLRQEEFRWLTKFVYTVACNFGLLWNTQPLVAVVTYSVAVLIGTPLSTSIIFRAASIFRMIQAPIRNFPQSLVALTQVMISFQRLDKFMLSAELREGAISKHLVVDDFPVVVEECSFAWNESDARAILRDINLQIRKGSLVTIVGTVGSGKSSLLCALLGEMVKLSGKGITEYRVSCAKTSGSIAYVAQNAWIQNATIEDNILFGSPKDTVRYNQCSGCPYRFTAFKDCVLGMLSGKTILLVTHQVEFLAGADLVLVMKDGRISQAGQYEEIITKGSDFEALVAAHNKAMQSVQNDDGMGTALSVRDISEPLSVKRVVSMEERTSGSFDGLMETFPSTISADIKAEGTSKLIEAEQRELGRQSGKHCFYLLIFGYLRRYLKMPSKATTQLNFFLYTLP</sequence>
<reference evidence="12" key="1">
    <citation type="submission" date="2021-01" db="EMBL/GenBank/DDBJ databases">
        <title>Adiantum capillus-veneris genome.</title>
        <authorList>
            <person name="Fang Y."/>
            <person name="Liao Q."/>
        </authorList>
    </citation>
    <scope>NUCLEOTIDE SEQUENCE</scope>
    <source>
        <strain evidence="12">H3</strain>
        <tissue evidence="12">Leaf</tissue>
    </source>
</reference>
<protein>
    <submittedName>
        <fullName evidence="12">Uncharacterized protein</fullName>
    </submittedName>
</protein>
<feature type="transmembrane region" description="Helical" evidence="9">
    <location>
        <begin position="501"/>
        <end position="522"/>
    </location>
</feature>
<keyword evidence="5" id="KW-0547">Nucleotide-binding</keyword>
<evidence type="ECO:0000313" key="12">
    <source>
        <dbReference type="EMBL" id="KAI5074340.1"/>
    </source>
</evidence>
<keyword evidence="6" id="KW-0067">ATP-binding</keyword>
<keyword evidence="8 9" id="KW-0472">Membrane</keyword>
<dbReference type="InterPro" id="IPR003439">
    <property type="entry name" value="ABC_transporter-like_ATP-bd"/>
</dbReference>